<dbReference type="PANTHER" id="PTHR43289">
    <property type="entry name" value="MITOGEN-ACTIVATED PROTEIN KINASE KINASE KINASE 20-RELATED"/>
    <property type="match status" value="1"/>
</dbReference>
<dbReference type="eggNOG" id="COG0515">
    <property type="taxonomic scope" value="Bacteria"/>
</dbReference>
<feature type="compositionally biased region" description="Acidic residues" evidence="6">
    <location>
        <begin position="290"/>
        <end position="313"/>
    </location>
</feature>
<keyword evidence="4 5" id="KW-0067">ATP-binding</keyword>
<dbReference type="GO" id="GO:0004674">
    <property type="term" value="F:protein serine/threonine kinase activity"/>
    <property type="evidence" value="ECO:0007669"/>
    <property type="project" value="UniProtKB-KW"/>
</dbReference>
<accession>A0A1I4ZGN3</accession>
<dbReference type="Gene3D" id="3.30.200.20">
    <property type="entry name" value="Phosphorylase Kinase, domain 1"/>
    <property type="match status" value="1"/>
</dbReference>
<feature type="compositionally biased region" description="Polar residues" evidence="6">
    <location>
        <begin position="476"/>
        <end position="486"/>
    </location>
</feature>
<protein>
    <submittedName>
        <fullName evidence="9">Serine/threonine protein kinase</fullName>
    </submittedName>
</protein>
<feature type="compositionally biased region" description="Low complexity" evidence="6">
    <location>
        <begin position="272"/>
        <end position="282"/>
    </location>
</feature>
<keyword evidence="2 5" id="KW-0547">Nucleotide-binding</keyword>
<dbReference type="InterPro" id="IPR001919">
    <property type="entry name" value="CBD2"/>
</dbReference>
<dbReference type="EMBL" id="FOVH01000002">
    <property type="protein sequence ID" value="SFN49139.1"/>
    <property type="molecule type" value="Genomic_DNA"/>
</dbReference>
<dbReference type="SUPFAM" id="SSF56112">
    <property type="entry name" value="Protein kinase-like (PK-like)"/>
    <property type="match status" value="1"/>
</dbReference>
<dbReference type="GO" id="GO:0004553">
    <property type="term" value="F:hydrolase activity, hydrolyzing O-glycosyl compounds"/>
    <property type="evidence" value="ECO:0007669"/>
    <property type="project" value="InterPro"/>
</dbReference>
<dbReference type="PROSITE" id="PS00108">
    <property type="entry name" value="PROTEIN_KINASE_ST"/>
    <property type="match status" value="1"/>
</dbReference>
<reference evidence="9 10" key="1">
    <citation type="submission" date="2016-10" db="EMBL/GenBank/DDBJ databases">
        <authorList>
            <person name="de Groot N.N."/>
        </authorList>
    </citation>
    <scope>NUCLEOTIDE SEQUENCE [LARGE SCALE GENOMIC DNA]</scope>
    <source>
        <strain evidence="9 10">DSM 43067</strain>
    </source>
</reference>
<evidence type="ECO:0000256" key="3">
    <source>
        <dbReference type="ARBA" id="ARBA00022777"/>
    </source>
</evidence>
<evidence type="ECO:0000313" key="9">
    <source>
        <dbReference type="EMBL" id="SFN49139.1"/>
    </source>
</evidence>
<evidence type="ECO:0000256" key="1">
    <source>
        <dbReference type="ARBA" id="ARBA00022679"/>
    </source>
</evidence>
<evidence type="ECO:0000256" key="4">
    <source>
        <dbReference type="ARBA" id="ARBA00022840"/>
    </source>
</evidence>
<keyword evidence="9" id="KW-0723">Serine/threonine-protein kinase</keyword>
<feature type="compositionally biased region" description="Basic and acidic residues" evidence="6">
    <location>
        <begin position="321"/>
        <end position="333"/>
    </location>
</feature>
<dbReference type="InterPro" id="IPR008965">
    <property type="entry name" value="CBM2/CBM3_carb-bd_dom_sf"/>
</dbReference>
<dbReference type="Gene3D" id="2.60.40.290">
    <property type="match status" value="1"/>
</dbReference>
<feature type="region of interest" description="Disordered" evidence="6">
    <location>
        <begin position="258"/>
        <end position="336"/>
    </location>
</feature>
<organism evidence="9 10">
    <name type="scientific">Actinomadura madurae</name>
    <dbReference type="NCBI Taxonomy" id="1993"/>
    <lineage>
        <taxon>Bacteria</taxon>
        <taxon>Bacillati</taxon>
        <taxon>Actinomycetota</taxon>
        <taxon>Actinomycetes</taxon>
        <taxon>Streptosporangiales</taxon>
        <taxon>Thermomonosporaceae</taxon>
        <taxon>Actinomadura</taxon>
    </lineage>
</organism>
<evidence type="ECO:0000256" key="6">
    <source>
        <dbReference type="SAM" id="MobiDB-lite"/>
    </source>
</evidence>
<dbReference type="CDD" id="cd14014">
    <property type="entry name" value="STKc_PknB_like"/>
    <property type="match status" value="1"/>
</dbReference>
<feature type="domain" description="Protein kinase" evidence="7">
    <location>
        <begin position="15"/>
        <end position="257"/>
    </location>
</feature>
<feature type="domain" description="CBM2" evidence="8">
    <location>
        <begin position="385"/>
        <end position="494"/>
    </location>
</feature>
<feature type="region of interest" description="Disordered" evidence="6">
    <location>
        <begin position="367"/>
        <end position="386"/>
    </location>
</feature>
<proteinExistence type="predicted"/>
<dbReference type="InterPro" id="IPR000719">
    <property type="entry name" value="Prot_kinase_dom"/>
</dbReference>
<feature type="binding site" evidence="5">
    <location>
        <position position="44"/>
    </location>
    <ligand>
        <name>ATP</name>
        <dbReference type="ChEBI" id="CHEBI:30616"/>
    </ligand>
</feature>
<dbReference type="Pfam" id="PF00553">
    <property type="entry name" value="CBM_2"/>
    <property type="match status" value="1"/>
</dbReference>
<dbReference type="AlphaFoldDB" id="A0A1I4ZGN3"/>
<sequence>MPDIVAPGDRLGERYRLERPLGAGGMATVWRAVDLVLDRAVAVKVPMEGRPAEFTRRLRQEAQAAAALTHPNITGVYDYGEHDAGPVGWQGHIPYVVMELLDGETLATRLSRGPLPWREAAGTCARVADALAAAHAAGIVHRDIKPANVFLTPVGVKVLDFGIAFTGSPDGQIMGTPAYVAPELLTGTAPTAAADIYSLGVVLHECLTGAPPTPASTFRKDTPDEVADLCRECLSPDAGARPTAAEAARRLAGSAGVQLAHLPPGGADESAEQAAAPPSEAPTRVLDDPAPPEEPLDGEDEPGGADPAGEEAEPPAPPPPARREGGGAADEHGAAGTSTRKPLVIAGGAVGAAAVVALLLAALAPGSSDDGGAAAPPPDTASPTETAAAVACSVAYRVDGSWPDGFKATVRITNVGDTAIDGWKLGFTFPDGQAITQIWNGSQEQDDASVTVTAADWNRSIPPDGTAEFGFLGSQDGDNGSPSRFTLNGAECRG</sequence>
<dbReference type="GO" id="GO:0005975">
    <property type="term" value="P:carbohydrate metabolic process"/>
    <property type="evidence" value="ECO:0007669"/>
    <property type="project" value="InterPro"/>
</dbReference>
<dbReference type="PROSITE" id="PS51173">
    <property type="entry name" value="CBM2"/>
    <property type="match status" value="1"/>
</dbReference>
<dbReference type="SMART" id="SM00637">
    <property type="entry name" value="CBD_II"/>
    <property type="match status" value="1"/>
</dbReference>
<dbReference type="Proteomes" id="UP000183413">
    <property type="component" value="Unassembled WGS sequence"/>
</dbReference>
<dbReference type="GO" id="GO:0030247">
    <property type="term" value="F:polysaccharide binding"/>
    <property type="evidence" value="ECO:0007669"/>
    <property type="project" value="UniProtKB-UniRule"/>
</dbReference>
<name>A0A1I4ZGN3_9ACTN</name>
<dbReference type="InterPro" id="IPR017441">
    <property type="entry name" value="Protein_kinase_ATP_BS"/>
</dbReference>
<dbReference type="SMART" id="SM00220">
    <property type="entry name" value="S_TKc"/>
    <property type="match status" value="1"/>
</dbReference>
<evidence type="ECO:0000259" key="8">
    <source>
        <dbReference type="PROSITE" id="PS51173"/>
    </source>
</evidence>
<gene>
    <name evidence="9" type="ORF">SAMN04489713_102192</name>
</gene>
<keyword evidence="3 9" id="KW-0418">Kinase</keyword>
<dbReference type="RefSeq" id="WP_075020263.1">
    <property type="nucleotide sequence ID" value="NZ_FOVH01000002.1"/>
</dbReference>
<evidence type="ECO:0000256" key="5">
    <source>
        <dbReference type="PROSITE-ProRule" id="PRU10141"/>
    </source>
</evidence>
<dbReference type="InterPro" id="IPR008271">
    <property type="entry name" value="Ser/Thr_kinase_AS"/>
</dbReference>
<dbReference type="STRING" id="1993.SAMN04489713_102192"/>
<dbReference type="PANTHER" id="PTHR43289:SF34">
    <property type="entry name" value="SERINE_THREONINE-PROTEIN KINASE YBDM-RELATED"/>
    <property type="match status" value="1"/>
</dbReference>
<evidence type="ECO:0000259" key="7">
    <source>
        <dbReference type="PROSITE" id="PS50011"/>
    </source>
</evidence>
<evidence type="ECO:0000313" key="10">
    <source>
        <dbReference type="Proteomes" id="UP000183413"/>
    </source>
</evidence>
<evidence type="ECO:0000256" key="2">
    <source>
        <dbReference type="ARBA" id="ARBA00022741"/>
    </source>
</evidence>
<dbReference type="GO" id="GO:0005524">
    <property type="term" value="F:ATP binding"/>
    <property type="evidence" value="ECO:0007669"/>
    <property type="project" value="UniProtKB-UniRule"/>
</dbReference>
<dbReference type="SUPFAM" id="SSF49384">
    <property type="entry name" value="Carbohydrate-binding domain"/>
    <property type="match status" value="1"/>
</dbReference>
<keyword evidence="10" id="KW-1185">Reference proteome</keyword>
<dbReference type="InParanoid" id="A0A1I4ZGN3"/>
<feature type="region of interest" description="Disordered" evidence="6">
    <location>
        <begin position="467"/>
        <end position="494"/>
    </location>
</feature>
<dbReference type="Gene3D" id="1.10.510.10">
    <property type="entry name" value="Transferase(Phosphotransferase) domain 1"/>
    <property type="match status" value="1"/>
</dbReference>
<dbReference type="PROSITE" id="PS00107">
    <property type="entry name" value="PROTEIN_KINASE_ATP"/>
    <property type="match status" value="1"/>
</dbReference>
<dbReference type="InterPro" id="IPR012291">
    <property type="entry name" value="CBM2_carb-bd_dom_sf"/>
</dbReference>
<dbReference type="InterPro" id="IPR011009">
    <property type="entry name" value="Kinase-like_dom_sf"/>
</dbReference>
<dbReference type="Pfam" id="PF00069">
    <property type="entry name" value="Pkinase"/>
    <property type="match status" value="1"/>
</dbReference>
<dbReference type="PROSITE" id="PS50011">
    <property type="entry name" value="PROTEIN_KINASE_DOM"/>
    <property type="match status" value="1"/>
</dbReference>
<keyword evidence="1" id="KW-0808">Transferase</keyword>